<accession>A0ABP7LNV0</accession>
<sequence length="121" mass="13378">MWITGSSVCGLVGGLSFQAIHGLLEMGEQMEVRQSLCLLGGVIHWAAHKLKDFRYEPTDKVVDLAGDEFNDLGFGLPQREMDARHAPNRRGRTLKMTTLVVVGGRVSSPRARQSGVWTLEE</sequence>
<dbReference type="EMBL" id="BAAAZA010000055">
    <property type="protein sequence ID" value="GAA3904036.1"/>
    <property type="molecule type" value="Genomic_DNA"/>
</dbReference>
<comment type="caution">
    <text evidence="1">The sequence shown here is derived from an EMBL/GenBank/DDBJ whole genome shotgun (WGS) entry which is preliminary data.</text>
</comment>
<organism evidence="1 2">
    <name type="scientific">Streptomyces lannensis</name>
    <dbReference type="NCBI Taxonomy" id="766498"/>
    <lineage>
        <taxon>Bacteria</taxon>
        <taxon>Bacillati</taxon>
        <taxon>Actinomycetota</taxon>
        <taxon>Actinomycetes</taxon>
        <taxon>Kitasatosporales</taxon>
        <taxon>Streptomycetaceae</taxon>
        <taxon>Streptomyces</taxon>
    </lineage>
</organism>
<reference evidence="2" key="1">
    <citation type="journal article" date="2019" name="Int. J. Syst. Evol. Microbiol.">
        <title>The Global Catalogue of Microorganisms (GCM) 10K type strain sequencing project: providing services to taxonomists for standard genome sequencing and annotation.</title>
        <authorList>
            <consortium name="The Broad Institute Genomics Platform"/>
            <consortium name="The Broad Institute Genome Sequencing Center for Infectious Disease"/>
            <person name="Wu L."/>
            <person name="Ma J."/>
        </authorList>
    </citation>
    <scope>NUCLEOTIDE SEQUENCE [LARGE SCALE GENOMIC DNA]</scope>
    <source>
        <strain evidence="2">JCM 16578</strain>
    </source>
</reference>
<dbReference type="Proteomes" id="UP001501563">
    <property type="component" value="Unassembled WGS sequence"/>
</dbReference>
<gene>
    <name evidence="1" type="ORF">GCM10022207_86510</name>
</gene>
<proteinExistence type="predicted"/>
<evidence type="ECO:0000313" key="2">
    <source>
        <dbReference type="Proteomes" id="UP001501563"/>
    </source>
</evidence>
<keyword evidence="2" id="KW-1185">Reference proteome</keyword>
<evidence type="ECO:0000313" key="1">
    <source>
        <dbReference type="EMBL" id="GAA3904036.1"/>
    </source>
</evidence>
<name>A0ABP7LNV0_9ACTN</name>
<protein>
    <submittedName>
        <fullName evidence="1">Uncharacterized protein</fullName>
    </submittedName>
</protein>